<dbReference type="EMBL" id="KU160650">
    <property type="protein sequence ID" value="ALY09326.1"/>
    <property type="molecule type" value="Genomic_DNA"/>
</dbReference>
<dbReference type="RefSeq" id="YP_009594345.1">
    <property type="nucleotide sequence ID" value="NC_041875.1"/>
</dbReference>
<gene>
    <name evidence="1" type="primary">57</name>
    <name evidence="1" type="ORF">JASMINE_57</name>
</gene>
<reference evidence="1 2" key="1">
    <citation type="submission" date="2015-11" db="EMBL/GenBank/DDBJ databases">
        <authorList>
            <person name="Ott C."/>
            <person name="Guerrero C.A."/>
            <person name="Bradley K.W."/>
            <person name="Asai D.J."/>
            <person name="Bowman C.A."/>
            <person name="Russell D.A."/>
            <person name="Pope W.H."/>
            <person name="Jacobs-Sera D."/>
            <person name="Hendrix R.W."/>
            <person name="Hatfull G.F."/>
        </authorList>
    </citation>
    <scope>NUCLEOTIDE SEQUENCE [LARGE SCALE GENOMIC DNA]</scope>
</reference>
<proteinExistence type="predicted"/>
<protein>
    <submittedName>
        <fullName evidence="1">Uncharacterized protein</fullName>
    </submittedName>
</protein>
<dbReference type="GeneID" id="40069864"/>
<accession>A0A0U4B3N4</accession>
<name>A0A0U4B3N4_9CAUD</name>
<keyword evidence="2" id="KW-1185">Reference proteome</keyword>
<evidence type="ECO:0000313" key="1">
    <source>
        <dbReference type="EMBL" id="ALY09326.1"/>
    </source>
</evidence>
<dbReference type="Proteomes" id="UP000224503">
    <property type="component" value="Segment"/>
</dbReference>
<evidence type="ECO:0000313" key="2">
    <source>
        <dbReference type="Proteomes" id="UP000224503"/>
    </source>
</evidence>
<dbReference type="KEGG" id="vg:40069864"/>
<organism evidence="1 2">
    <name type="scientific">Arthrobacter phage Jasmine</name>
    <dbReference type="NCBI Taxonomy" id="1772302"/>
    <lineage>
        <taxon>Viruses</taxon>
        <taxon>Duplodnaviria</taxon>
        <taxon>Heunggongvirae</taxon>
        <taxon>Uroviricota</taxon>
        <taxon>Caudoviricetes</taxon>
        <taxon>Jasminevirus</taxon>
        <taxon>Jasminevirus jasmine</taxon>
    </lineage>
</organism>
<sequence length="128" mass="14357">MTRTFQGASTGSAGGFFGHVSANYTNDKGYIEVDKYIAIRTQPNSSNEVHYAIYKLGKYAADPTGFTVSVNHSAYTAYIDHNDVDIPEKLAERFVNMVTGKKVLKVEKTSVNTSDWFEVEFSEEDYVY</sequence>